<reference evidence="3" key="1">
    <citation type="submission" date="2018-05" db="EMBL/GenBank/DDBJ databases">
        <authorList>
            <person name="Lanie J.A."/>
            <person name="Ng W.-L."/>
            <person name="Kazmierczak K.M."/>
            <person name="Andrzejewski T.M."/>
            <person name="Davidsen T.M."/>
            <person name="Wayne K.J."/>
            <person name="Tettelin H."/>
            <person name="Glass J.I."/>
            <person name="Rusch D."/>
            <person name="Podicherti R."/>
            <person name="Tsui H.-C.T."/>
            <person name="Winkler M.E."/>
        </authorList>
    </citation>
    <scope>NUCLEOTIDE SEQUENCE</scope>
</reference>
<dbReference type="PANTHER" id="PTHR22946:SF9">
    <property type="entry name" value="POLYKETIDE TRANSFERASE AF380"/>
    <property type="match status" value="1"/>
</dbReference>
<accession>A0A381PD59</accession>
<organism evidence="3">
    <name type="scientific">marine metagenome</name>
    <dbReference type="NCBI Taxonomy" id="408172"/>
    <lineage>
        <taxon>unclassified sequences</taxon>
        <taxon>metagenomes</taxon>
        <taxon>ecological metagenomes</taxon>
    </lineage>
</organism>
<dbReference type="InterPro" id="IPR029058">
    <property type="entry name" value="AB_hydrolase_fold"/>
</dbReference>
<evidence type="ECO:0000259" key="2">
    <source>
        <dbReference type="Pfam" id="PF01738"/>
    </source>
</evidence>
<dbReference type="Gene3D" id="3.40.50.1820">
    <property type="entry name" value="alpha/beta hydrolase"/>
    <property type="match status" value="1"/>
</dbReference>
<protein>
    <recommendedName>
        <fullName evidence="2">Dienelactone hydrolase domain-containing protein</fullName>
    </recommendedName>
</protein>
<dbReference type="InterPro" id="IPR002925">
    <property type="entry name" value="Dienelactn_hydro"/>
</dbReference>
<evidence type="ECO:0000256" key="1">
    <source>
        <dbReference type="ARBA" id="ARBA00022801"/>
    </source>
</evidence>
<gene>
    <name evidence="3" type="ORF">METZ01_LOCUS16267</name>
</gene>
<dbReference type="PANTHER" id="PTHR22946">
    <property type="entry name" value="DIENELACTONE HYDROLASE DOMAIN-CONTAINING PROTEIN-RELATED"/>
    <property type="match status" value="1"/>
</dbReference>
<keyword evidence="1" id="KW-0378">Hydrolase</keyword>
<dbReference type="AlphaFoldDB" id="A0A381PD59"/>
<evidence type="ECO:0000313" key="3">
    <source>
        <dbReference type="EMBL" id="SUZ63413.1"/>
    </source>
</evidence>
<dbReference type="Pfam" id="PF01738">
    <property type="entry name" value="DLH"/>
    <property type="match status" value="1"/>
</dbReference>
<sequence length="311" mass="34770">MTSSVSGQFHQELVNFESANPFSLSDIITALDEQEKQRVFGQLTIPIDSLNPDKKYPLIIGVAGSMGWRKHHLDYIKMYQEQGFATFELNSFKSRGITSTVGSQDQVTIAAVILDAYRALETLAQHSYIDKDRVAITGWSLGGGVTLFSGWEPLKNVITTELSFAAHLAFYPPCFINPENLSFTKAPIHILIGEDDNWTPASPCENLVNKLSENTNIGITMYPDAHHGFDSEEPVHRIERAYSFKDCLFNLTAEGDVLMNYLRLPMSNPILQKVGFLFCVERGVDIGGNPEARKKSLTFAKNFMKRVLLTP</sequence>
<dbReference type="EMBL" id="UINC01000916">
    <property type="protein sequence ID" value="SUZ63413.1"/>
    <property type="molecule type" value="Genomic_DNA"/>
</dbReference>
<name>A0A381PD59_9ZZZZ</name>
<dbReference type="InterPro" id="IPR050261">
    <property type="entry name" value="FrsA_esterase"/>
</dbReference>
<feature type="domain" description="Dienelactone hydrolase" evidence="2">
    <location>
        <begin position="57"/>
        <end position="234"/>
    </location>
</feature>
<dbReference type="GO" id="GO:0016788">
    <property type="term" value="F:hydrolase activity, acting on ester bonds"/>
    <property type="evidence" value="ECO:0007669"/>
    <property type="project" value="UniProtKB-ARBA"/>
</dbReference>
<dbReference type="SUPFAM" id="SSF53474">
    <property type="entry name" value="alpha/beta-Hydrolases"/>
    <property type="match status" value="1"/>
</dbReference>
<proteinExistence type="predicted"/>